<dbReference type="InterPro" id="IPR036641">
    <property type="entry name" value="HPT_dom_sf"/>
</dbReference>
<organism evidence="3 4">
    <name type="scientific">Flemingia macrophylla</name>
    <dbReference type="NCBI Taxonomy" id="520843"/>
    <lineage>
        <taxon>Eukaryota</taxon>
        <taxon>Viridiplantae</taxon>
        <taxon>Streptophyta</taxon>
        <taxon>Embryophyta</taxon>
        <taxon>Tracheophyta</taxon>
        <taxon>Spermatophyta</taxon>
        <taxon>Magnoliopsida</taxon>
        <taxon>eudicotyledons</taxon>
        <taxon>Gunneridae</taxon>
        <taxon>Pentapetalae</taxon>
        <taxon>rosids</taxon>
        <taxon>fabids</taxon>
        <taxon>Fabales</taxon>
        <taxon>Fabaceae</taxon>
        <taxon>Papilionoideae</taxon>
        <taxon>50 kb inversion clade</taxon>
        <taxon>NPAAA clade</taxon>
        <taxon>indigoferoid/millettioid clade</taxon>
        <taxon>Phaseoleae</taxon>
        <taxon>Flemingia</taxon>
    </lineage>
</organism>
<dbReference type="GO" id="GO:0043424">
    <property type="term" value="F:protein histidine kinase binding"/>
    <property type="evidence" value="ECO:0007669"/>
    <property type="project" value="UniProtKB-UniRule"/>
</dbReference>
<proteinExistence type="predicted"/>
<keyword evidence="2" id="KW-0932">Cytokinin signaling pathway</keyword>
<keyword evidence="1 2" id="KW-0902">Two-component regulatory system</keyword>
<dbReference type="PANTHER" id="PTHR28242:SF40">
    <property type="entry name" value="HISTIDINE-CONTAINING PHOSPHOTRANSFER PROTEIN"/>
    <property type="match status" value="1"/>
</dbReference>
<dbReference type="GO" id="GO:0000160">
    <property type="term" value="P:phosphorelay signal transduction system"/>
    <property type="evidence" value="ECO:0007669"/>
    <property type="project" value="UniProtKB-UniRule"/>
</dbReference>
<protein>
    <recommendedName>
        <fullName evidence="2">Histidine-containing phosphotransfer protein</fullName>
    </recommendedName>
</protein>
<comment type="caution">
    <text evidence="3">The sequence shown here is derived from an EMBL/GenBank/DDBJ whole genome shotgun (WGS) entry which is preliminary data.</text>
</comment>
<evidence type="ECO:0000313" key="4">
    <source>
        <dbReference type="Proteomes" id="UP001603857"/>
    </source>
</evidence>
<name>A0ABD1LY74_9FABA</name>
<dbReference type="Gene3D" id="1.20.120.160">
    <property type="entry name" value="HPT domain"/>
    <property type="match status" value="1"/>
</dbReference>
<evidence type="ECO:0000313" key="3">
    <source>
        <dbReference type="EMBL" id="KAL2328485.1"/>
    </source>
</evidence>
<dbReference type="GO" id="GO:0009736">
    <property type="term" value="P:cytokinin-activated signaling pathway"/>
    <property type="evidence" value="ECO:0007669"/>
    <property type="project" value="UniProtKB-KW"/>
</dbReference>
<gene>
    <name evidence="3" type="ORF">Fmac_021912</name>
</gene>
<accession>A0ABD1LY74</accession>
<comment type="subcellular location">
    <subcellularLocation>
        <location evidence="2">Cytoplasm</location>
        <location evidence="2">Cytosol</location>
    </subcellularLocation>
    <subcellularLocation>
        <location evidence="2">Nucleus</location>
    </subcellularLocation>
</comment>
<dbReference type="Proteomes" id="UP001603857">
    <property type="component" value="Unassembled WGS sequence"/>
</dbReference>
<evidence type="ECO:0000256" key="1">
    <source>
        <dbReference type="ARBA" id="ARBA00023012"/>
    </source>
</evidence>
<dbReference type="GO" id="GO:0005829">
    <property type="term" value="C:cytosol"/>
    <property type="evidence" value="ECO:0007669"/>
    <property type="project" value="UniProtKB-SubCell"/>
</dbReference>
<dbReference type="GO" id="GO:0009927">
    <property type="term" value="F:histidine phosphotransfer kinase activity"/>
    <property type="evidence" value="ECO:0007669"/>
    <property type="project" value="UniProtKB-UniRule"/>
</dbReference>
<evidence type="ECO:0000256" key="2">
    <source>
        <dbReference type="RuleBase" id="RU369004"/>
    </source>
</evidence>
<comment type="function">
    <text evidence="2">Functions as a two-component phosphorelay mediators between cytokinin sensor histidine kinases and response regulators (B-type ARRs). Plays an important role in propagating cytokinin signal transduction.</text>
</comment>
<dbReference type="AlphaFoldDB" id="A0ABD1LY74"/>
<dbReference type="InterPro" id="IPR045871">
    <property type="entry name" value="AHP1-5/YPD1"/>
</dbReference>
<dbReference type="EMBL" id="JBGMDY010000007">
    <property type="protein sequence ID" value="KAL2328485.1"/>
    <property type="molecule type" value="Genomic_DNA"/>
</dbReference>
<reference evidence="3 4" key="1">
    <citation type="submission" date="2024-08" db="EMBL/GenBank/DDBJ databases">
        <title>Insights into the chromosomal genome structure of Flemingia macrophylla.</title>
        <authorList>
            <person name="Ding Y."/>
            <person name="Zhao Y."/>
            <person name="Bi W."/>
            <person name="Wu M."/>
            <person name="Zhao G."/>
            <person name="Gong Y."/>
            <person name="Li W."/>
            <person name="Zhang P."/>
        </authorList>
    </citation>
    <scope>NUCLEOTIDE SEQUENCE [LARGE SCALE GENOMIC DNA]</scope>
    <source>
        <strain evidence="3">DYQJB</strain>
        <tissue evidence="3">Leaf</tissue>
    </source>
</reference>
<comment type="domain">
    <text evidence="2">Histidine-containing phosphotransfer domain (HPt) contains an active histidine that mediates the phosphotransfer.</text>
</comment>
<keyword evidence="4" id="KW-1185">Reference proteome</keyword>
<dbReference type="PANTHER" id="PTHR28242">
    <property type="entry name" value="PHOSPHORELAY INTERMEDIATE PROTEIN YPD1"/>
    <property type="match status" value="1"/>
</dbReference>
<sequence length="138" mass="16052">MALTVLKIQFHCLIRSMYDEGMVNEEFLNLQSTRLLPFRRDSVLRAVTSYCFYCRNAFSTLTDQIDREGVDFERVGELALEFYAKTCIIGAESVRRACAELVHASMKKDKDGCYLALYWTKNRFSHLRVKFETLVKGQ</sequence>
<dbReference type="GO" id="GO:0005634">
    <property type="term" value="C:nucleus"/>
    <property type="evidence" value="ECO:0007669"/>
    <property type="project" value="UniProtKB-SubCell"/>
</dbReference>
<dbReference type="SUPFAM" id="SSF47226">
    <property type="entry name" value="Histidine-containing phosphotransfer domain, HPT domain"/>
    <property type="match status" value="1"/>
</dbReference>